<dbReference type="GO" id="GO:0004867">
    <property type="term" value="F:serine-type endopeptidase inhibitor activity"/>
    <property type="evidence" value="ECO:0007669"/>
    <property type="project" value="UniProtKB-KW"/>
</dbReference>
<dbReference type="Proteomes" id="UP000001593">
    <property type="component" value="Unassembled WGS sequence"/>
</dbReference>
<evidence type="ECO:0000256" key="6">
    <source>
        <dbReference type="ARBA" id="ARBA00022900"/>
    </source>
</evidence>
<accession>A7SX08</accession>
<sequence>ICKMPAAAGPCRAAMPQWYYNFKRHRCIRFIYGGCGGNPNNFDTKNECKSAC</sequence>
<dbReference type="PROSITE" id="PS50279">
    <property type="entry name" value="BPTI_KUNITZ_2"/>
    <property type="match status" value="1"/>
</dbReference>
<dbReference type="PhylomeDB" id="A7SX08"/>
<keyword evidence="4" id="KW-0964">Secreted</keyword>
<dbReference type="InterPro" id="IPR050098">
    <property type="entry name" value="TFPI/VKTCI-like"/>
</dbReference>
<keyword evidence="11" id="KW-1185">Reference proteome</keyword>
<evidence type="ECO:0000256" key="8">
    <source>
        <dbReference type="ARBA" id="ARBA00023331"/>
    </source>
</evidence>
<dbReference type="AlphaFoldDB" id="A7SX08"/>
<dbReference type="FunFam" id="4.10.410.10:FF:000021">
    <property type="entry name" value="Serine protease inhibitor, putative"/>
    <property type="match status" value="1"/>
</dbReference>
<protein>
    <recommendedName>
        <fullName evidence="9">BPTI/Kunitz inhibitor domain-containing protein</fullName>
    </recommendedName>
</protein>
<dbReference type="GO" id="GO:0005576">
    <property type="term" value="C:extracellular region"/>
    <property type="evidence" value="ECO:0007669"/>
    <property type="project" value="UniProtKB-SubCell"/>
</dbReference>
<dbReference type="GO" id="GO:0008200">
    <property type="term" value="F:ion channel inhibitor activity"/>
    <property type="evidence" value="ECO:0007669"/>
    <property type="project" value="UniProtKB-ARBA"/>
</dbReference>
<dbReference type="InterPro" id="IPR002223">
    <property type="entry name" value="Kunitz_BPTI"/>
</dbReference>
<evidence type="ECO:0000313" key="11">
    <source>
        <dbReference type="Proteomes" id="UP000001593"/>
    </source>
</evidence>
<evidence type="ECO:0000259" key="9">
    <source>
        <dbReference type="PROSITE" id="PS50279"/>
    </source>
</evidence>
<evidence type="ECO:0000256" key="5">
    <source>
        <dbReference type="ARBA" id="ARBA00022690"/>
    </source>
</evidence>
<name>A7SX08_NEMVE</name>
<dbReference type="InterPro" id="IPR036880">
    <property type="entry name" value="Kunitz_BPTI_sf"/>
</dbReference>
<evidence type="ECO:0000256" key="2">
    <source>
        <dbReference type="ARBA" id="ARBA00004613"/>
    </source>
</evidence>
<dbReference type="STRING" id="45351.A7SX08"/>
<dbReference type="InParanoid" id="A7SX08"/>
<keyword evidence="7" id="KW-1015">Disulfide bond</keyword>
<dbReference type="HOGENOM" id="CLU_164133_4_4_1"/>
<dbReference type="eggNOG" id="KOG3540">
    <property type="taxonomic scope" value="Eukaryota"/>
</dbReference>
<evidence type="ECO:0000256" key="7">
    <source>
        <dbReference type="ARBA" id="ARBA00023157"/>
    </source>
</evidence>
<reference evidence="10 11" key="1">
    <citation type="journal article" date="2007" name="Science">
        <title>Sea anemone genome reveals ancestral eumetazoan gene repertoire and genomic organization.</title>
        <authorList>
            <person name="Putnam N.H."/>
            <person name="Srivastava M."/>
            <person name="Hellsten U."/>
            <person name="Dirks B."/>
            <person name="Chapman J."/>
            <person name="Salamov A."/>
            <person name="Terry A."/>
            <person name="Shapiro H."/>
            <person name="Lindquist E."/>
            <person name="Kapitonov V.V."/>
            <person name="Jurka J."/>
            <person name="Genikhovich G."/>
            <person name="Grigoriev I.V."/>
            <person name="Lucas S.M."/>
            <person name="Steele R.E."/>
            <person name="Finnerty J.R."/>
            <person name="Technau U."/>
            <person name="Martindale M.Q."/>
            <person name="Rokhsar D.S."/>
        </authorList>
    </citation>
    <scope>NUCLEOTIDE SEQUENCE [LARGE SCALE GENOMIC DNA]</scope>
    <source>
        <strain evidence="11">CH2 X CH6</strain>
    </source>
</reference>
<evidence type="ECO:0000256" key="1">
    <source>
        <dbReference type="ARBA" id="ARBA00004532"/>
    </source>
</evidence>
<dbReference type="EMBL" id="DS469875">
    <property type="protein sequence ID" value="EDO31759.1"/>
    <property type="molecule type" value="Genomic_DNA"/>
</dbReference>
<evidence type="ECO:0000256" key="4">
    <source>
        <dbReference type="ARBA" id="ARBA00022525"/>
    </source>
</evidence>
<dbReference type="PANTHER" id="PTHR10083">
    <property type="entry name" value="KUNITZ-TYPE PROTEASE INHIBITOR-RELATED"/>
    <property type="match status" value="1"/>
</dbReference>
<organism evidence="10 11">
    <name type="scientific">Nematostella vectensis</name>
    <name type="common">Starlet sea anemone</name>
    <dbReference type="NCBI Taxonomy" id="45351"/>
    <lineage>
        <taxon>Eukaryota</taxon>
        <taxon>Metazoa</taxon>
        <taxon>Cnidaria</taxon>
        <taxon>Anthozoa</taxon>
        <taxon>Hexacorallia</taxon>
        <taxon>Actiniaria</taxon>
        <taxon>Edwardsiidae</taxon>
        <taxon>Nematostella</taxon>
    </lineage>
</organism>
<dbReference type="Pfam" id="PF00014">
    <property type="entry name" value="Kunitz_BPTI"/>
    <property type="match status" value="1"/>
</dbReference>
<evidence type="ECO:0000256" key="3">
    <source>
        <dbReference type="ARBA" id="ARBA00007226"/>
    </source>
</evidence>
<feature type="non-terminal residue" evidence="10">
    <location>
        <position position="52"/>
    </location>
</feature>
<dbReference type="KEGG" id="nve:5502690"/>
<dbReference type="Gene3D" id="4.10.410.10">
    <property type="entry name" value="Pancreatic trypsin inhibitor Kunitz domain"/>
    <property type="match status" value="1"/>
</dbReference>
<dbReference type="SUPFAM" id="SSF57362">
    <property type="entry name" value="BPTI-like"/>
    <property type="match status" value="1"/>
</dbReference>
<dbReference type="CDD" id="cd00109">
    <property type="entry name" value="Kunitz-type"/>
    <property type="match status" value="1"/>
</dbReference>
<dbReference type="SMART" id="SM00131">
    <property type="entry name" value="KU"/>
    <property type="match status" value="1"/>
</dbReference>
<dbReference type="PANTHER" id="PTHR10083:SF374">
    <property type="entry name" value="BPTI_KUNITZ INHIBITOR DOMAIN-CONTAINING PROTEIN"/>
    <property type="match status" value="1"/>
</dbReference>
<dbReference type="InterPro" id="IPR020901">
    <property type="entry name" value="Prtase_inh_Kunz-CS"/>
</dbReference>
<proteinExistence type="inferred from homology"/>
<gene>
    <name evidence="10" type="ORF">NEMVEDRAFT_v1g136072</name>
</gene>
<dbReference type="PROSITE" id="PS00280">
    <property type="entry name" value="BPTI_KUNITZ_1"/>
    <property type="match status" value="1"/>
</dbReference>
<dbReference type="OMA" id="PEYGSCH"/>
<dbReference type="GO" id="GO:0042151">
    <property type="term" value="C:nematocyst"/>
    <property type="evidence" value="ECO:0007669"/>
    <property type="project" value="UniProtKB-SubCell"/>
</dbReference>
<comment type="similarity">
    <text evidence="3">Belongs to the venom Kunitz-type family. Sea anemone type 2 potassium channel toxin subfamily.</text>
</comment>
<keyword evidence="5" id="KW-0646">Protease inhibitor</keyword>
<feature type="non-terminal residue" evidence="10">
    <location>
        <position position="1"/>
    </location>
</feature>
<keyword evidence="6" id="KW-0722">Serine protease inhibitor</keyword>
<evidence type="ECO:0000313" key="10">
    <source>
        <dbReference type="EMBL" id="EDO31759.1"/>
    </source>
</evidence>
<feature type="domain" description="BPTI/Kunitz inhibitor" evidence="9">
    <location>
        <begin position="2"/>
        <end position="52"/>
    </location>
</feature>
<comment type="subcellular location">
    <subcellularLocation>
        <location evidence="1">Nematocyst</location>
    </subcellularLocation>
    <subcellularLocation>
        <location evidence="2">Secreted</location>
    </subcellularLocation>
</comment>
<keyword evidence="8" id="KW-0166">Nematocyst</keyword>
<dbReference type="PRINTS" id="PR00759">
    <property type="entry name" value="BASICPTASE"/>
</dbReference>